<dbReference type="EMBL" id="JANPWB010000003">
    <property type="protein sequence ID" value="KAJ1202345.1"/>
    <property type="molecule type" value="Genomic_DNA"/>
</dbReference>
<evidence type="ECO:0000313" key="2">
    <source>
        <dbReference type="EMBL" id="KAJ1202345.1"/>
    </source>
</evidence>
<feature type="region of interest" description="Disordered" evidence="1">
    <location>
        <begin position="1"/>
        <end position="35"/>
    </location>
</feature>
<reference evidence="2" key="1">
    <citation type="journal article" date="2022" name="bioRxiv">
        <title>Sequencing and chromosome-scale assembly of the giantPleurodeles waltlgenome.</title>
        <authorList>
            <person name="Brown T."/>
            <person name="Elewa A."/>
            <person name="Iarovenko S."/>
            <person name="Subramanian E."/>
            <person name="Araus A.J."/>
            <person name="Petzold A."/>
            <person name="Susuki M."/>
            <person name="Suzuki K.-i.T."/>
            <person name="Hayashi T."/>
            <person name="Toyoda A."/>
            <person name="Oliveira C."/>
            <person name="Osipova E."/>
            <person name="Leigh N.D."/>
            <person name="Simon A."/>
            <person name="Yun M.H."/>
        </authorList>
    </citation>
    <scope>NUCLEOTIDE SEQUENCE</scope>
    <source>
        <strain evidence="2">20211129_DDA</strain>
        <tissue evidence="2">Liver</tissue>
    </source>
</reference>
<accession>A0AAV7VP17</accession>
<evidence type="ECO:0000256" key="1">
    <source>
        <dbReference type="SAM" id="MobiDB-lite"/>
    </source>
</evidence>
<dbReference type="AlphaFoldDB" id="A0AAV7VP17"/>
<proteinExistence type="predicted"/>
<dbReference type="Proteomes" id="UP001066276">
    <property type="component" value="Chromosome 2_1"/>
</dbReference>
<evidence type="ECO:0000313" key="3">
    <source>
        <dbReference type="Proteomes" id="UP001066276"/>
    </source>
</evidence>
<keyword evidence="3" id="KW-1185">Reference proteome</keyword>
<comment type="caution">
    <text evidence="2">The sequence shown here is derived from an EMBL/GenBank/DDBJ whole genome shotgun (WGS) entry which is preliminary data.</text>
</comment>
<sequence length="131" mass="14715">MGKLSHKIQGSSRVERGLQRPLIGGEPEVGTVPSTMQDTLNRILRATEDTKLTLSQEIGKVSSELSHLRSDHHKLADRVTTTETSLEELQPAHRALWAQVTGLSEQVQILERRVEDVEGRSRRNNIWIVGM</sequence>
<gene>
    <name evidence="2" type="ORF">NDU88_006145</name>
</gene>
<name>A0AAV7VP17_PLEWA</name>
<protein>
    <submittedName>
        <fullName evidence="2">Uncharacterized protein</fullName>
    </submittedName>
</protein>
<organism evidence="2 3">
    <name type="scientific">Pleurodeles waltl</name>
    <name type="common">Iberian ribbed newt</name>
    <dbReference type="NCBI Taxonomy" id="8319"/>
    <lineage>
        <taxon>Eukaryota</taxon>
        <taxon>Metazoa</taxon>
        <taxon>Chordata</taxon>
        <taxon>Craniata</taxon>
        <taxon>Vertebrata</taxon>
        <taxon>Euteleostomi</taxon>
        <taxon>Amphibia</taxon>
        <taxon>Batrachia</taxon>
        <taxon>Caudata</taxon>
        <taxon>Salamandroidea</taxon>
        <taxon>Salamandridae</taxon>
        <taxon>Pleurodelinae</taxon>
        <taxon>Pleurodeles</taxon>
    </lineage>
</organism>